<dbReference type="Proteomes" id="UP000642488">
    <property type="component" value="Unassembled WGS sequence"/>
</dbReference>
<keyword evidence="2" id="KW-1185">Reference proteome</keyword>
<evidence type="ECO:0000313" key="1">
    <source>
        <dbReference type="EMBL" id="MBJ3762593.1"/>
    </source>
</evidence>
<reference evidence="1" key="1">
    <citation type="submission" date="2020-12" db="EMBL/GenBank/DDBJ databases">
        <title>Bacterial taxonomy.</title>
        <authorList>
            <person name="Pan X."/>
        </authorList>
    </citation>
    <scope>NUCLEOTIDE SEQUENCE</scope>
    <source>
        <strain evidence="1">KCTC 52957</strain>
    </source>
</reference>
<dbReference type="RefSeq" id="WP_198915772.1">
    <property type="nucleotide sequence ID" value="NZ_JAEKPD010000007.1"/>
</dbReference>
<sequence length="238" mass="26463">MKLVEAQLVASLREQASTRVHVSLVREASKLNDQLENYVAQSKDELCEMVAFFVNRSARAPNSETGRRDLERALDLSNGIARDANLQPSVPRLGRGASFADVARGIADPLELSQHIAASTERLVAVSVTDRYLGVSDANAVFNHTTPARMIDLHIEQVIGKRRYIDRAGPALEACLRHGSTAYVYPFTVETQGQRFIRCEMHPIRDRTDRPYCTLMRLTDVTSGMQRGDPLQELPGTT</sequence>
<evidence type="ECO:0000313" key="2">
    <source>
        <dbReference type="Proteomes" id="UP000642488"/>
    </source>
</evidence>
<organism evidence="1 2">
    <name type="scientific">Palleronia pontilimi</name>
    <dbReference type="NCBI Taxonomy" id="1964209"/>
    <lineage>
        <taxon>Bacteria</taxon>
        <taxon>Pseudomonadati</taxon>
        <taxon>Pseudomonadota</taxon>
        <taxon>Alphaproteobacteria</taxon>
        <taxon>Rhodobacterales</taxon>
        <taxon>Roseobacteraceae</taxon>
        <taxon>Palleronia</taxon>
    </lineage>
</organism>
<evidence type="ECO:0008006" key="3">
    <source>
        <dbReference type="Google" id="ProtNLM"/>
    </source>
</evidence>
<protein>
    <recommendedName>
        <fullName evidence="3">PAS fold-containing protein</fullName>
    </recommendedName>
</protein>
<dbReference type="AlphaFoldDB" id="A0A934I908"/>
<proteinExistence type="predicted"/>
<dbReference type="EMBL" id="JAEKPD010000007">
    <property type="protein sequence ID" value="MBJ3762593.1"/>
    <property type="molecule type" value="Genomic_DNA"/>
</dbReference>
<gene>
    <name evidence="1" type="ORF">ILP92_07535</name>
</gene>
<accession>A0A934I908</accession>
<comment type="caution">
    <text evidence="1">The sequence shown here is derived from an EMBL/GenBank/DDBJ whole genome shotgun (WGS) entry which is preliminary data.</text>
</comment>
<name>A0A934I908_9RHOB</name>